<evidence type="ECO:0000313" key="2">
    <source>
        <dbReference type="EMBL" id="KAK4275237.1"/>
    </source>
</evidence>
<dbReference type="Proteomes" id="UP001293593">
    <property type="component" value="Unassembled WGS sequence"/>
</dbReference>
<name>A0AAE1JVL5_9FABA</name>
<evidence type="ECO:0000313" key="3">
    <source>
        <dbReference type="Proteomes" id="UP001293593"/>
    </source>
</evidence>
<feature type="transmembrane region" description="Helical" evidence="1">
    <location>
        <begin position="114"/>
        <end position="134"/>
    </location>
</feature>
<sequence>MAESKDSHIVEIPVDSEHEQKKLLPSISNIVEAIEDHPLTEISDSPGHLLLLKLWQREEEIFGRRIAHKELRMDSVKRDLFQLFSFFFIFHFLFFTLLFTSSVNPSDGGSCGRWWIPSVISAATSAVFIVLVQLKMNAYWRMWREVKREREAGRGLTRCVQELRMKGASFDLSKDPNQNGGKKMKSSSVEIKWKPWSWCYKNSLIICLVCFAGLAVPASKLVLCGF</sequence>
<organism evidence="2 3">
    <name type="scientific">Acacia crassicarpa</name>
    <name type="common">northern wattle</name>
    <dbReference type="NCBI Taxonomy" id="499986"/>
    <lineage>
        <taxon>Eukaryota</taxon>
        <taxon>Viridiplantae</taxon>
        <taxon>Streptophyta</taxon>
        <taxon>Embryophyta</taxon>
        <taxon>Tracheophyta</taxon>
        <taxon>Spermatophyta</taxon>
        <taxon>Magnoliopsida</taxon>
        <taxon>eudicotyledons</taxon>
        <taxon>Gunneridae</taxon>
        <taxon>Pentapetalae</taxon>
        <taxon>rosids</taxon>
        <taxon>fabids</taxon>
        <taxon>Fabales</taxon>
        <taxon>Fabaceae</taxon>
        <taxon>Caesalpinioideae</taxon>
        <taxon>mimosoid clade</taxon>
        <taxon>Acacieae</taxon>
        <taxon>Acacia</taxon>
    </lineage>
</organism>
<dbReference type="EMBL" id="JAWXYG010000004">
    <property type="protein sequence ID" value="KAK4275237.1"/>
    <property type="molecule type" value="Genomic_DNA"/>
</dbReference>
<keyword evidence="3" id="KW-1185">Reference proteome</keyword>
<keyword evidence="1" id="KW-0812">Transmembrane</keyword>
<comment type="caution">
    <text evidence="2">The sequence shown here is derived from an EMBL/GenBank/DDBJ whole genome shotgun (WGS) entry which is preliminary data.</text>
</comment>
<keyword evidence="1" id="KW-0472">Membrane</keyword>
<feature type="transmembrane region" description="Helical" evidence="1">
    <location>
        <begin position="204"/>
        <end position="223"/>
    </location>
</feature>
<evidence type="ECO:0000256" key="1">
    <source>
        <dbReference type="SAM" id="Phobius"/>
    </source>
</evidence>
<protein>
    <submittedName>
        <fullName evidence="2">Uncharacterized protein</fullName>
    </submittedName>
</protein>
<dbReference type="PANTHER" id="PTHR33287">
    <property type="entry name" value="OS03G0453550 PROTEIN"/>
    <property type="match status" value="1"/>
</dbReference>
<feature type="transmembrane region" description="Helical" evidence="1">
    <location>
        <begin position="80"/>
        <end position="102"/>
    </location>
</feature>
<reference evidence="2" key="1">
    <citation type="submission" date="2023-10" db="EMBL/GenBank/DDBJ databases">
        <title>Chromosome-level genome of the transformable northern wattle, Acacia crassicarpa.</title>
        <authorList>
            <person name="Massaro I."/>
            <person name="Sinha N.R."/>
            <person name="Poethig S."/>
            <person name="Leichty A.R."/>
        </authorList>
    </citation>
    <scope>NUCLEOTIDE SEQUENCE</scope>
    <source>
        <strain evidence="2">Acra3RX</strain>
        <tissue evidence="2">Leaf</tissue>
    </source>
</reference>
<keyword evidence="1" id="KW-1133">Transmembrane helix</keyword>
<dbReference type="PANTHER" id="PTHR33287:SF3">
    <property type="entry name" value="OS03G0453550 PROTEIN"/>
    <property type="match status" value="1"/>
</dbReference>
<gene>
    <name evidence="2" type="ORF">QN277_018354</name>
</gene>
<proteinExistence type="predicted"/>
<accession>A0AAE1JVL5</accession>
<dbReference type="AlphaFoldDB" id="A0AAE1JVL5"/>